<sequence>MLPFLNFSLIAIYFFAYTGITWCSYKILTFLKRSSNSLGEKKYRELNIQITRALIAQVLVPCVLTFVPTIFYVFAIQQKLNVQNFNFFMNLLSSWIPVGCIMKNFQNHIPQNC</sequence>
<proteinExistence type="predicted"/>
<organism evidence="2 3">
    <name type="scientific">Ditylenchus dipsaci</name>
    <dbReference type="NCBI Taxonomy" id="166011"/>
    <lineage>
        <taxon>Eukaryota</taxon>
        <taxon>Metazoa</taxon>
        <taxon>Ecdysozoa</taxon>
        <taxon>Nematoda</taxon>
        <taxon>Chromadorea</taxon>
        <taxon>Rhabditida</taxon>
        <taxon>Tylenchina</taxon>
        <taxon>Tylenchomorpha</taxon>
        <taxon>Sphaerularioidea</taxon>
        <taxon>Anguinidae</taxon>
        <taxon>Anguininae</taxon>
        <taxon>Ditylenchus</taxon>
    </lineage>
</organism>
<dbReference type="Pfam" id="PF10317">
    <property type="entry name" value="7TM_GPCR_Srd"/>
    <property type="match status" value="1"/>
</dbReference>
<feature type="transmembrane region" description="Helical" evidence="1">
    <location>
        <begin position="6"/>
        <end position="31"/>
    </location>
</feature>
<keyword evidence="1" id="KW-1133">Transmembrane helix</keyword>
<evidence type="ECO:0000256" key="1">
    <source>
        <dbReference type="SAM" id="Phobius"/>
    </source>
</evidence>
<dbReference type="InterPro" id="IPR019421">
    <property type="entry name" value="7TM_GPCR_serpentine_rcpt_Srd"/>
</dbReference>
<dbReference type="WBParaSite" id="jg11252">
    <property type="protein sequence ID" value="jg11252"/>
    <property type="gene ID" value="jg11252"/>
</dbReference>
<reference evidence="3" key="1">
    <citation type="submission" date="2022-11" db="UniProtKB">
        <authorList>
            <consortium name="WormBaseParasite"/>
        </authorList>
    </citation>
    <scope>IDENTIFICATION</scope>
</reference>
<keyword evidence="1" id="KW-0472">Membrane</keyword>
<dbReference type="AlphaFoldDB" id="A0A915CPT2"/>
<protein>
    <submittedName>
        <fullName evidence="3">Uncharacterized protein</fullName>
    </submittedName>
</protein>
<feature type="transmembrane region" description="Helical" evidence="1">
    <location>
        <begin position="87"/>
        <end position="105"/>
    </location>
</feature>
<accession>A0A915CPT2</accession>
<keyword evidence="1" id="KW-0812">Transmembrane</keyword>
<evidence type="ECO:0000313" key="2">
    <source>
        <dbReference type="Proteomes" id="UP000887574"/>
    </source>
</evidence>
<name>A0A915CPT2_9BILA</name>
<keyword evidence="2" id="KW-1185">Reference proteome</keyword>
<feature type="transmembrane region" description="Helical" evidence="1">
    <location>
        <begin position="52"/>
        <end position="75"/>
    </location>
</feature>
<evidence type="ECO:0000313" key="3">
    <source>
        <dbReference type="WBParaSite" id="jg11252"/>
    </source>
</evidence>
<dbReference type="Proteomes" id="UP000887574">
    <property type="component" value="Unplaced"/>
</dbReference>